<evidence type="ECO:0000313" key="1">
    <source>
        <dbReference type="EMBL" id="CAH9100249.1"/>
    </source>
</evidence>
<organism evidence="1 2">
    <name type="scientific">Cuscuta europaea</name>
    <name type="common">European dodder</name>
    <dbReference type="NCBI Taxonomy" id="41803"/>
    <lineage>
        <taxon>Eukaryota</taxon>
        <taxon>Viridiplantae</taxon>
        <taxon>Streptophyta</taxon>
        <taxon>Embryophyta</taxon>
        <taxon>Tracheophyta</taxon>
        <taxon>Spermatophyta</taxon>
        <taxon>Magnoliopsida</taxon>
        <taxon>eudicotyledons</taxon>
        <taxon>Gunneridae</taxon>
        <taxon>Pentapetalae</taxon>
        <taxon>asterids</taxon>
        <taxon>lamiids</taxon>
        <taxon>Solanales</taxon>
        <taxon>Convolvulaceae</taxon>
        <taxon>Cuscuteae</taxon>
        <taxon>Cuscuta</taxon>
        <taxon>Cuscuta subgen. Cuscuta</taxon>
    </lineage>
</organism>
<protein>
    <submittedName>
        <fullName evidence="1">Uncharacterized protein</fullName>
    </submittedName>
</protein>
<dbReference type="OrthoDB" id="1319079at2759"/>
<accession>A0A9P0ZH63</accession>
<proteinExistence type="predicted"/>
<dbReference type="AlphaFoldDB" id="A0A9P0ZH63"/>
<keyword evidence="2" id="KW-1185">Reference proteome</keyword>
<name>A0A9P0ZH63_CUSEU</name>
<reference evidence="1" key="1">
    <citation type="submission" date="2022-07" db="EMBL/GenBank/DDBJ databases">
        <authorList>
            <person name="Macas J."/>
            <person name="Novak P."/>
            <person name="Neumann P."/>
        </authorList>
    </citation>
    <scope>NUCLEOTIDE SEQUENCE</scope>
</reference>
<evidence type="ECO:0000313" key="2">
    <source>
        <dbReference type="Proteomes" id="UP001152484"/>
    </source>
</evidence>
<gene>
    <name evidence="1" type="ORF">CEURO_LOCUS14851</name>
</gene>
<dbReference type="Proteomes" id="UP001152484">
    <property type="component" value="Unassembled WGS sequence"/>
</dbReference>
<sequence length="344" mass="39759">MCENPPLGYEDYRFQDNYFHQGQNFEGYNDFSYLGNYHDDFNHNENYHKRLENHYISTNEYSYGNESEISPYPQHELENLKSSLLDLVEDLKQTRIELASRDESLNKLFEQIIYDNEHKVQEETYEEGAKSEEEAVETMGEMVETLFNPISFESLIATELEPVLVEISPEEPNLKVPTEVDEETIDEEILCDTDPTLPSMDDLSLKESLKDSLDEYVDPTRAQVLDQVVDETCDVEKTLSDDAFFDSILNDDKRSCARQGSVYLDDICGVSELGSWDAFLENDTESKLCDFHVEGINEEEKTHQEEYEISNQATFTFMAPFERLEKPEAPDPEILVDSTNEIDA</sequence>
<dbReference type="EMBL" id="CAMAPE010000038">
    <property type="protein sequence ID" value="CAH9100249.1"/>
    <property type="molecule type" value="Genomic_DNA"/>
</dbReference>
<comment type="caution">
    <text evidence="1">The sequence shown here is derived from an EMBL/GenBank/DDBJ whole genome shotgun (WGS) entry which is preliminary data.</text>
</comment>